<gene>
    <name evidence="2" type="ORF">DF182_04155</name>
</gene>
<evidence type="ECO:0000259" key="1">
    <source>
        <dbReference type="Pfam" id="PF12867"/>
    </source>
</evidence>
<dbReference type="Gene3D" id="1.20.120.450">
    <property type="entry name" value="dinb family like domain"/>
    <property type="match status" value="1"/>
</dbReference>
<dbReference type="OrthoDB" id="679284at2"/>
<dbReference type="Proteomes" id="UP000253410">
    <property type="component" value="Unassembled WGS sequence"/>
</dbReference>
<dbReference type="AlphaFoldDB" id="A0A365XZP2"/>
<reference evidence="2 3" key="1">
    <citation type="submission" date="2018-05" db="EMBL/GenBank/DDBJ databases">
        <title>Chitinophaga sp. K3CV102501T nov., isolated from isolated from a monsoon evergreen broad-leaved forest soil.</title>
        <authorList>
            <person name="Lv Y."/>
        </authorList>
    </citation>
    <scope>NUCLEOTIDE SEQUENCE [LARGE SCALE GENOMIC DNA]</scope>
    <source>
        <strain evidence="2 3">GDMCC 1.1325</strain>
    </source>
</reference>
<name>A0A365XZP2_9BACT</name>
<organism evidence="2 3">
    <name type="scientific">Chitinophaga flava</name>
    <dbReference type="NCBI Taxonomy" id="2259036"/>
    <lineage>
        <taxon>Bacteria</taxon>
        <taxon>Pseudomonadati</taxon>
        <taxon>Bacteroidota</taxon>
        <taxon>Chitinophagia</taxon>
        <taxon>Chitinophagales</taxon>
        <taxon>Chitinophagaceae</taxon>
        <taxon>Chitinophaga</taxon>
    </lineage>
</organism>
<dbReference type="InterPro" id="IPR034660">
    <property type="entry name" value="DinB/YfiT-like"/>
</dbReference>
<evidence type="ECO:0000313" key="3">
    <source>
        <dbReference type="Proteomes" id="UP000253410"/>
    </source>
</evidence>
<dbReference type="InterPro" id="IPR024775">
    <property type="entry name" value="DinB-like"/>
</dbReference>
<dbReference type="RefSeq" id="WP_113614404.1">
    <property type="nucleotide sequence ID" value="NZ_QFFJ01000001.1"/>
</dbReference>
<feature type="domain" description="DinB-like" evidence="1">
    <location>
        <begin position="10"/>
        <end position="157"/>
    </location>
</feature>
<evidence type="ECO:0000313" key="2">
    <source>
        <dbReference type="EMBL" id="RBL91803.1"/>
    </source>
</evidence>
<comment type="caution">
    <text evidence="2">The sequence shown here is derived from an EMBL/GenBank/DDBJ whole genome shotgun (WGS) entry which is preliminary data.</text>
</comment>
<dbReference type="Pfam" id="PF12867">
    <property type="entry name" value="DinB_2"/>
    <property type="match status" value="1"/>
</dbReference>
<protein>
    <submittedName>
        <fullName evidence="2">DinB family protein</fullName>
    </submittedName>
</protein>
<dbReference type="SUPFAM" id="SSF109854">
    <property type="entry name" value="DinB/YfiT-like putative metalloenzymes"/>
    <property type="match status" value="1"/>
</dbReference>
<accession>A0A365XZP2</accession>
<keyword evidence="3" id="KW-1185">Reference proteome</keyword>
<dbReference type="EMBL" id="QFFJ01000001">
    <property type="protein sequence ID" value="RBL91803.1"/>
    <property type="molecule type" value="Genomic_DNA"/>
</dbReference>
<sequence length="167" mass="19065">MRQQLVQEVETTGSSLLQLLSSFSEEQINTRPFEGSWTAGQVAEHITKAGNCGIVYGNVAPSDRQPDEKVTAIKELFLNFDIQMQSPEMVLPTQDSHQKEALLQEVRQIWEKLVHAAQTVPLEDTCLDFELPGFGPFTRLEWIQFINIHTKRHIHQLEKIKARLQTA</sequence>
<proteinExistence type="predicted"/>